<feature type="region of interest" description="Disordered" evidence="11">
    <location>
        <begin position="399"/>
        <end position="478"/>
    </location>
</feature>
<keyword evidence="8 12" id="KW-1133">Transmembrane helix</keyword>
<keyword evidence="4 12" id="KW-0812">Transmembrane</keyword>
<reference evidence="14 15" key="1">
    <citation type="journal article" date="2019" name="Appl. Microbiol. Biotechnol.">
        <title>Genome sequence of Isaria javanica and comparative genome analysis insights into family S53 peptidase evolution in fungal entomopathogens.</title>
        <authorList>
            <person name="Lin R."/>
            <person name="Zhang X."/>
            <person name="Xin B."/>
            <person name="Zou M."/>
            <person name="Gao Y."/>
            <person name="Qin F."/>
            <person name="Hu Q."/>
            <person name="Xie B."/>
            <person name="Cheng X."/>
        </authorList>
    </citation>
    <scope>NUCLEOTIDE SEQUENCE [LARGE SCALE GENOMIC DNA]</scope>
    <source>
        <strain evidence="14 15">IJ1G</strain>
    </source>
</reference>
<dbReference type="PANTHER" id="PTHR47168">
    <property type="entry name" value="RING ZINC FINGER DOMAIN SUPERFAMILY PROTEIN-RELATED"/>
    <property type="match status" value="1"/>
</dbReference>
<feature type="region of interest" description="Disordered" evidence="11">
    <location>
        <begin position="728"/>
        <end position="809"/>
    </location>
</feature>
<dbReference type="SUPFAM" id="SSF57850">
    <property type="entry name" value="RING/U-box"/>
    <property type="match status" value="1"/>
</dbReference>
<gene>
    <name evidence="14" type="ORF">IF1G_07928</name>
</gene>
<evidence type="ECO:0000256" key="10">
    <source>
        <dbReference type="PROSITE-ProRule" id="PRU00175"/>
    </source>
</evidence>
<dbReference type="SMART" id="SM00744">
    <property type="entry name" value="RINGv"/>
    <property type="match status" value="1"/>
</dbReference>
<evidence type="ECO:0000256" key="2">
    <source>
        <dbReference type="ARBA" id="ARBA00004167"/>
    </source>
</evidence>
<keyword evidence="6 10" id="KW-0863">Zinc-finger</keyword>
<dbReference type="Proteomes" id="UP000315783">
    <property type="component" value="Unassembled WGS sequence"/>
</dbReference>
<dbReference type="Pfam" id="PF02225">
    <property type="entry name" value="PA"/>
    <property type="match status" value="1"/>
</dbReference>
<keyword evidence="15" id="KW-1185">Reference proteome</keyword>
<dbReference type="AlphaFoldDB" id="A0A545UV69"/>
<feature type="compositionally biased region" description="Polar residues" evidence="11">
    <location>
        <begin position="764"/>
        <end position="775"/>
    </location>
</feature>
<dbReference type="EC" id="2.3.2.27" evidence="3"/>
<dbReference type="InterPro" id="IPR051653">
    <property type="entry name" value="E3_ligase_sorting_rcpt"/>
</dbReference>
<feature type="compositionally biased region" description="Basic and acidic residues" evidence="11">
    <location>
        <begin position="506"/>
        <end position="518"/>
    </location>
</feature>
<evidence type="ECO:0000256" key="6">
    <source>
        <dbReference type="ARBA" id="ARBA00022771"/>
    </source>
</evidence>
<dbReference type="GO" id="GO:0016020">
    <property type="term" value="C:membrane"/>
    <property type="evidence" value="ECO:0007669"/>
    <property type="project" value="UniProtKB-SubCell"/>
</dbReference>
<proteinExistence type="predicted"/>
<dbReference type="OrthoDB" id="5357315at2759"/>
<feature type="compositionally biased region" description="Basic residues" evidence="11">
    <location>
        <begin position="401"/>
        <end position="410"/>
    </location>
</feature>
<dbReference type="InterPro" id="IPR046450">
    <property type="entry name" value="PA_dom_sf"/>
</dbReference>
<comment type="subcellular location">
    <subcellularLocation>
        <location evidence="2">Membrane</location>
        <topology evidence="2">Single-pass membrane protein</topology>
    </subcellularLocation>
</comment>
<evidence type="ECO:0000256" key="5">
    <source>
        <dbReference type="ARBA" id="ARBA00022723"/>
    </source>
</evidence>
<dbReference type="SUPFAM" id="SSF52025">
    <property type="entry name" value="PA domain"/>
    <property type="match status" value="1"/>
</dbReference>
<feature type="region of interest" description="Disordered" evidence="11">
    <location>
        <begin position="136"/>
        <end position="206"/>
    </location>
</feature>
<dbReference type="CDD" id="cd04813">
    <property type="entry name" value="PA_1"/>
    <property type="match status" value="1"/>
</dbReference>
<dbReference type="SMART" id="SM00184">
    <property type="entry name" value="RING"/>
    <property type="match status" value="1"/>
</dbReference>
<comment type="caution">
    <text evidence="14">The sequence shown here is derived from an EMBL/GenBank/DDBJ whole genome shotgun (WGS) entry which is preliminary data.</text>
</comment>
<evidence type="ECO:0000256" key="11">
    <source>
        <dbReference type="SAM" id="MobiDB-lite"/>
    </source>
</evidence>
<evidence type="ECO:0000256" key="12">
    <source>
        <dbReference type="SAM" id="Phobius"/>
    </source>
</evidence>
<feature type="compositionally biased region" description="Basic and acidic residues" evidence="11">
    <location>
        <begin position="164"/>
        <end position="175"/>
    </location>
</feature>
<dbReference type="FunFam" id="3.30.40.10:FF:000364">
    <property type="entry name" value="Protease-associated PA domain protein"/>
    <property type="match status" value="1"/>
</dbReference>
<dbReference type="GO" id="GO:0061630">
    <property type="term" value="F:ubiquitin protein ligase activity"/>
    <property type="evidence" value="ECO:0007669"/>
    <property type="project" value="UniProtKB-EC"/>
</dbReference>
<feature type="region of interest" description="Disordered" evidence="11">
    <location>
        <begin position="589"/>
        <end position="660"/>
    </location>
</feature>
<organism evidence="14 15">
    <name type="scientific">Cordyceps javanica</name>
    <dbReference type="NCBI Taxonomy" id="43265"/>
    <lineage>
        <taxon>Eukaryota</taxon>
        <taxon>Fungi</taxon>
        <taxon>Dikarya</taxon>
        <taxon>Ascomycota</taxon>
        <taxon>Pezizomycotina</taxon>
        <taxon>Sordariomycetes</taxon>
        <taxon>Hypocreomycetidae</taxon>
        <taxon>Hypocreales</taxon>
        <taxon>Cordycipitaceae</taxon>
        <taxon>Cordyceps</taxon>
    </lineage>
</organism>
<feature type="compositionally biased region" description="Basic and acidic residues" evidence="11">
    <location>
        <begin position="413"/>
        <end position="463"/>
    </location>
</feature>
<evidence type="ECO:0000256" key="1">
    <source>
        <dbReference type="ARBA" id="ARBA00000900"/>
    </source>
</evidence>
<dbReference type="EMBL" id="SPUK01000012">
    <property type="protein sequence ID" value="TQV93350.1"/>
    <property type="molecule type" value="Genomic_DNA"/>
</dbReference>
<feature type="compositionally biased region" description="Polar residues" evidence="11">
    <location>
        <begin position="153"/>
        <end position="163"/>
    </location>
</feature>
<dbReference type="InterPro" id="IPR001841">
    <property type="entry name" value="Znf_RING"/>
</dbReference>
<feature type="compositionally biased region" description="Polar residues" evidence="11">
    <location>
        <begin position="322"/>
        <end position="331"/>
    </location>
</feature>
<dbReference type="Gene3D" id="3.50.30.30">
    <property type="match status" value="1"/>
</dbReference>
<dbReference type="CDD" id="cd16454">
    <property type="entry name" value="RING-H2_PA-TM-RING"/>
    <property type="match status" value="1"/>
</dbReference>
<feature type="compositionally biased region" description="Polar residues" evidence="11">
    <location>
        <begin position="630"/>
        <end position="639"/>
    </location>
</feature>
<dbReference type="Pfam" id="PF13639">
    <property type="entry name" value="zf-RING_2"/>
    <property type="match status" value="1"/>
</dbReference>
<feature type="region of interest" description="Disordered" evidence="11">
    <location>
        <begin position="301"/>
        <end position="349"/>
    </location>
</feature>
<dbReference type="InterPro" id="IPR013083">
    <property type="entry name" value="Znf_RING/FYVE/PHD"/>
</dbReference>
<dbReference type="InterPro" id="IPR003137">
    <property type="entry name" value="PA_domain"/>
</dbReference>
<comment type="catalytic activity">
    <reaction evidence="1">
        <text>S-ubiquitinyl-[E2 ubiquitin-conjugating enzyme]-L-cysteine + [acceptor protein]-L-lysine = [E2 ubiquitin-conjugating enzyme]-L-cysteine + N(6)-ubiquitinyl-[acceptor protein]-L-lysine.</text>
        <dbReference type="EC" id="2.3.2.27"/>
    </reaction>
</comment>
<dbReference type="GO" id="GO:0008270">
    <property type="term" value="F:zinc ion binding"/>
    <property type="evidence" value="ECO:0007669"/>
    <property type="project" value="UniProtKB-KW"/>
</dbReference>
<evidence type="ECO:0000256" key="8">
    <source>
        <dbReference type="ARBA" id="ARBA00022989"/>
    </source>
</evidence>
<feature type="region of interest" description="Disordered" evidence="11">
    <location>
        <begin position="490"/>
        <end position="525"/>
    </location>
</feature>
<keyword evidence="5" id="KW-0479">Metal-binding</keyword>
<accession>A0A545UV69</accession>
<protein>
    <recommendedName>
        <fullName evidence="3">RING-type E3 ubiquitin transferase</fullName>
        <ecNumber evidence="3">2.3.2.27</ecNumber>
    </recommendedName>
</protein>
<keyword evidence="9 12" id="KW-0472">Membrane</keyword>
<evidence type="ECO:0000256" key="9">
    <source>
        <dbReference type="ARBA" id="ARBA00023136"/>
    </source>
</evidence>
<dbReference type="PROSITE" id="PS50089">
    <property type="entry name" value="ZF_RING_2"/>
    <property type="match status" value="1"/>
</dbReference>
<evidence type="ECO:0000256" key="7">
    <source>
        <dbReference type="ARBA" id="ARBA00022833"/>
    </source>
</evidence>
<name>A0A545UV69_9HYPO</name>
<dbReference type="STRING" id="43265.A0A545UV69"/>
<dbReference type="Gene3D" id="3.30.40.10">
    <property type="entry name" value="Zinc/RING finger domain, C3HC4 (zinc finger)"/>
    <property type="match status" value="1"/>
</dbReference>
<feature type="domain" description="RING-type" evidence="13">
    <location>
        <begin position="675"/>
        <end position="718"/>
    </location>
</feature>
<evidence type="ECO:0000256" key="4">
    <source>
        <dbReference type="ARBA" id="ARBA00022692"/>
    </source>
</evidence>
<evidence type="ECO:0000259" key="13">
    <source>
        <dbReference type="PROSITE" id="PS50089"/>
    </source>
</evidence>
<evidence type="ECO:0000256" key="3">
    <source>
        <dbReference type="ARBA" id="ARBA00012483"/>
    </source>
</evidence>
<feature type="compositionally biased region" description="Low complexity" evidence="11">
    <location>
        <begin position="589"/>
        <end position="607"/>
    </location>
</feature>
<dbReference type="PANTHER" id="PTHR47168:SF1">
    <property type="entry name" value="OS02G0798600 PROTEIN"/>
    <property type="match status" value="1"/>
</dbReference>
<feature type="transmembrane region" description="Helical" evidence="12">
    <location>
        <begin position="539"/>
        <end position="559"/>
    </location>
</feature>
<dbReference type="InterPro" id="IPR011016">
    <property type="entry name" value="Znf_RING-CH"/>
</dbReference>
<keyword evidence="7" id="KW-0862">Zinc</keyword>
<evidence type="ECO:0000313" key="15">
    <source>
        <dbReference type="Proteomes" id="UP000315783"/>
    </source>
</evidence>
<evidence type="ECO:0000313" key="14">
    <source>
        <dbReference type="EMBL" id="TQV93350.1"/>
    </source>
</evidence>
<sequence>MRTTRIVILAVFFTATLFVLFRAVFAVTRSSNIAHPKPATSRKSILGLVYYNPPFSLFQPNAAISLTDDNSTSFAARPAAFGPQLVSHGLSGQLWVGSGFAEDSMESLGELGCSDIPGWEGGASPQAILKSSIKSVVSHGSPTDGEPGRGNKTPKNTLKQTQSDTRHSKPLRAMDDGTDNYLHEAAPSSRSRRDTSASSHADIQSMQESAEIQGKVVLLMRGGCGFLEKVMWAQRRGAIAVIVGDNQRGGPLVNMFARGEDAENVTIPSVFTARTTAQLLSSLTQPGSFIEDSIDEGGNPILKVQKGVKPPPKKGAEKMKATAQSKATAAPSSGKRFRRAAKEPASATKDDRGWVARLLGFRSSSKDAGSESPSAHGKLEWVMVEEWDNENDKKLSDTMKATKKQPHKPTKAVGDDFRIGVQDWRDPDLVDKSRSSDKARTASSDSRKAESKYITKSSSKDAPSHPALDSPENPGKSRSLLKKIFSKEGTTEGTEALTAEDEDEKTETPKHDRPDPGPHHGLWVTITPNSGTSPFFDTLLVLVVSPLVTLSVVYALLILRARIRRRRWRAPKSVVERLPVRTYHTVVVTPSISPQPSSPANSSPTTPLLQHTPSRPRPRSRTTTGVPESENLTVPSTSIPAAPSGSRHRPANEHEKGSSGFSAEWRKYMGRQVECVVCLEEYVDGVSRVMSLPCGHEFHAECITPWLTTRRRTCPICKGDVVRSLAHSSRSLPRYEPYREDSDDEVAASSSQASDLEHGVGQSAPRNSQGSSSRGDNWFGAFSQSLGNGWQRVPSRSPSPAPRRPNSDS</sequence>